<dbReference type="PANTHER" id="PTHR11614">
    <property type="entry name" value="PHOSPHOLIPASE-RELATED"/>
    <property type="match status" value="1"/>
</dbReference>
<dbReference type="OrthoDB" id="9786110at2"/>
<evidence type="ECO:0000313" key="1">
    <source>
        <dbReference type="EMBL" id="AWB91972.1"/>
    </source>
</evidence>
<sequence length="254" mass="27552">MTSALLPGAEPYAADGGRTGVLLSHGFTGSPASMTPWAQHLAGRGHTVRVPRLPGHGTTWQDMNTTRWQDWYSEVDTALTELQRTCDRVVVAGLSMGGCLALRLAEQRPDDVAALVLVNPAVSVKRFDVKLVPALQLVIPSMPGIGNDIKKPGQDEVGYDRTPLKALASQLKMWRDVRSGLDRVTAPLLFFRSEDDHVVDETSQTIILDGVSSPVKKLVTLRDSFHVATLDHDAPLIFDRSAAFIDEHVGAGRG</sequence>
<protein>
    <submittedName>
        <fullName evidence="1">Esterase</fullName>
    </submittedName>
</protein>
<keyword evidence="2" id="KW-1185">Reference proteome</keyword>
<dbReference type="PIRSF" id="PIRSF017388">
    <property type="entry name" value="Esterase_lipase"/>
    <property type="match status" value="1"/>
</dbReference>
<dbReference type="InterPro" id="IPR029058">
    <property type="entry name" value="AB_hydrolase_fold"/>
</dbReference>
<gene>
    <name evidence="1" type="ORF">C3E78_07050</name>
</gene>
<dbReference type="SUPFAM" id="SSF53474">
    <property type="entry name" value="alpha/beta-Hydrolases"/>
    <property type="match status" value="1"/>
</dbReference>
<name>A0A2S0WL17_9ACTN</name>
<evidence type="ECO:0000313" key="2">
    <source>
        <dbReference type="Proteomes" id="UP000244384"/>
    </source>
</evidence>
<dbReference type="Proteomes" id="UP000244384">
    <property type="component" value="Chromosome"/>
</dbReference>
<reference evidence="2" key="1">
    <citation type="submission" date="2018-01" db="EMBL/GenBank/DDBJ databases">
        <authorList>
            <person name="Li J."/>
        </authorList>
    </citation>
    <scope>NUCLEOTIDE SEQUENCE [LARGE SCALE GENOMIC DNA]</scope>
    <source>
        <strain evidence="2">592</strain>
    </source>
</reference>
<dbReference type="GO" id="GO:0052689">
    <property type="term" value="F:carboxylic ester hydrolase activity"/>
    <property type="evidence" value="ECO:0007669"/>
    <property type="project" value="InterPro"/>
</dbReference>
<dbReference type="InterPro" id="IPR012354">
    <property type="entry name" value="Esterase_lipase"/>
</dbReference>
<proteinExistence type="predicted"/>
<dbReference type="Pfam" id="PF12146">
    <property type="entry name" value="Hydrolase_4"/>
    <property type="match status" value="1"/>
</dbReference>
<organism evidence="1 2">
    <name type="scientific">Aeromicrobium chenweiae</name>
    <dbReference type="NCBI Taxonomy" id="2079793"/>
    <lineage>
        <taxon>Bacteria</taxon>
        <taxon>Bacillati</taxon>
        <taxon>Actinomycetota</taxon>
        <taxon>Actinomycetes</taxon>
        <taxon>Propionibacteriales</taxon>
        <taxon>Nocardioidaceae</taxon>
        <taxon>Aeromicrobium</taxon>
    </lineage>
</organism>
<dbReference type="InterPro" id="IPR022742">
    <property type="entry name" value="Hydrolase_4"/>
</dbReference>
<dbReference type="RefSeq" id="WP_108577617.1">
    <property type="nucleotide sequence ID" value="NZ_CP026952.1"/>
</dbReference>
<dbReference type="EMBL" id="CP026952">
    <property type="protein sequence ID" value="AWB91972.1"/>
    <property type="molecule type" value="Genomic_DNA"/>
</dbReference>
<dbReference type="AlphaFoldDB" id="A0A2S0WL17"/>
<dbReference type="KEGG" id="aez:C3E78_07050"/>
<dbReference type="Gene3D" id="3.40.50.1820">
    <property type="entry name" value="alpha/beta hydrolase"/>
    <property type="match status" value="1"/>
</dbReference>
<dbReference type="InterPro" id="IPR051044">
    <property type="entry name" value="MAG_DAG_Lipase"/>
</dbReference>
<accession>A0A2S0WL17</accession>
<accession>A0A5F2F160</accession>